<dbReference type="eggNOG" id="ENOG50340Z0">
    <property type="taxonomic scope" value="Bacteria"/>
</dbReference>
<dbReference type="KEGG" id="mpz:Marpi_0198"/>
<evidence type="ECO:0000313" key="2">
    <source>
        <dbReference type="Proteomes" id="UP000007161"/>
    </source>
</evidence>
<accession>H2J3K9</accession>
<sequence length="452" mass="52947">MKKIVLIFFIAILNTILFSSAKLLFPGTIEYYYQKSLNMYAGIQYTGFPLLYKNDSEYKSSILFKIPLGYEKRLENTVIFDGGGYSTLEKDEIFFSNMYKEYYSWLDFGFEFYHNKNLYAQFIVDFKEGNSPYFKYKSMNIYDIYKDASILTRTTLDTPSLSYLSLNEKKWSMVLGRTPISLGPLKNSLLISDASKYYENINFKIKLADFTYNSILISMQPMMTKTEYEKQFSTDATLAFKEVWVNRIDYESYAINIGLSTLGLYGGEIPSTPFDVKNALAGIDIQYQKMPFRLYFQDAYNPIKQKNSYGYGVEILLKPLKELFISGQYEYYSVDAGIYEDDIPYNRLYNRSLEIINDPGARYFYDYPLGFKYDENSKATSISGYISSKNWLLYYENEFGISFGEEFKVQKIKGIINIPLIENLEFKYINMEYGDERYNIYSIFTTIPLKLK</sequence>
<protein>
    <submittedName>
        <fullName evidence="1">Uncharacterized protein</fullName>
    </submittedName>
</protein>
<gene>
    <name evidence="1" type="ordered locus">Marpi_0198</name>
</gene>
<dbReference type="EMBL" id="CP003257">
    <property type="protein sequence ID" value="AEX84653.1"/>
    <property type="molecule type" value="Genomic_DNA"/>
</dbReference>
<dbReference type="HOGENOM" id="CLU_605216_0_0_0"/>
<dbReference type="STRING" id="443254.Marpi_0198"/>
<reference evidence="2" key="2">
    <citation type="submission" date="2012-01" db="EMBL/GenBank/DDBJ databases">
        <title>Complete sequence of chromosome of Marinitoga piezophila KA3.</title>
        <authorList>
            <person name="Lucas S."/>
            <person name="Han J."/>
            <person name="Lapidus A."/>
            <person name="Cheng J.-F."/>
            <person name="Goodwin L."/>
            <person name="Pitluck S."/>
            <person name="Peters L."/>
            <person name="Mikhailova N."/>
            <person name="Teshima H."/>
            <person name="Detter J.C."/>
            <person name="Han C."/>
            <person name="Tapia R."/>
            <person name="Land M."/>
            <person name="Hauser L."/>
            <person name="Kyrpides N."/>
            <person name="Ivanova N."/>
            <person name="Pagani I."/>
            <person name="Jebbar M."/>
            <person name="Vannier P."/>
            <person name="Oger P."/>
            <person name="Cario A."/>
            <person name="Bartlett D."/>
            <person name="Noll K.M."/>
            <person name="Woyke T."/>
        </authorList>
    </citation>
    <scope>NUCLEOTIDE SEQUENCE [LARGE SCALE GENOMIC DNA]</scope>
    <source>
        <strain evidence="2">DSM 14283 / JCM 11233 / KA3</strain>
    </source>
</reference>
<proteinExistence type="predicted"/>
<dbReference type="RefSeq" id="WP_014295725.1">
    <property type="nucleotide sequence ID" value="NC_016751.1"/>
</dbReference>
<reference evidence="1 2" key="1">
    <citation type="journal article" date="2012" name="J. Bacteriol.">
        <title>Complete Genome Sequence of the Thermophilic, Piezophilic, Heterotrophic Bacterium Marinitoga piezophila KA3.</title>
        <authorList>
            <person name="Lucas S."/>
            <person name="Han J."/>
            <person name="Lapidus A."/>
            <person name="Cheng J.F."/>
            <person name="Goodwin L.A."/>
            <person name="Pitluck S."/>
            <person name="Peters L."/>
            <person name="Mikhailova N."/>
            <person name="Teshima H."/>
            <person name="Detter J.C."/>
            <person name="Han C."/>
            <person name="Tapia R."/>
            <person name="Land M."/>
            <person name="Hauser L."/>
            <person name="Kyrpides N.C."/>
            <person name="Ivanova N."/>
            <person name="Pagani I."/>
            <person name="Vannier P."/>
            <person name="Oger P."/>
            <person name="Bartlett D.H."/>
            <person name="Noll K.M."/>
            <person name="Woyke T."/>
            <person name="Jebbar M."/>
        </authorList>
    </citation>
    <scope>NUCLEOTIDE SEQUENCE [LARGE SCALE GENOMIC DNA]</scope>
    <source>
        <strain evidence="2">DSM 14283 / JCM 11233 / KA3</strain>
    </source>
</reference>
<dbReference type="Proteomes" id="UP000007161">
    <property type="component" value="Chromosome"/>
</dbReference>
<name>H2J3K9_MARPK</name>
<dbReference type="OrthoDB" id="45771at2"/>
<dbReference type="AlphaFoldDB" id="H2J3K9"/>
<keyword evidence="2" id="KW-1185">Reference proteome</keyword>
<evidence type="ECO:0000313" key="1">
    <source>
        <dbReference type="EMBL" id="AEX84653.1"/>
    </source>
</evidence>
<organism evidence="1 2">
    <name type="scientific">Marinitoga piezophila (strain DSM 14283 / JCM 11233 / KA3)</name>
    <dbReference type="NCBI Taxonomy" id="443254"/>
    <lineage>
        <taxon>Bacteria</taxon>
        <taxon>Thermotogati</taxon>
        <taxon>Thermotogota</taxon>
        <taxon>Thermotogae</taxon>
        <taxon>Petrotogales</taxon>
        <taxon>Petrotogaceae</taxon>
        <taxon>Marinitoga</taxon>
    </lineage>
</organism>